<feature type="region of interest" description="Disordered" evidence="1">
    <location>
        <begin position="271"/>
        <end position="323"/>
    </location>
</feature>
<feature type="compositionally biased region" description="Basic and acidic residues" evidence="1">
    <location>
        <begin position="806"/>
        <end position="819"/>
    </location>
</feature>
<protein>
    <submittedName>
        <fullName evidence="2">Uncharacterized protein</fullName>
    </submittedName>
</protein>
<sequence length="1418" mass="162806">MYLFTARYRNQVQSIIVHKDLKVHEFLEALSYSLQLPDGVIVGFQDRSGLIVTPSFICLNPQEIKNEQYDVMLKSQNQSFVSQQSIGQAFSQGHQNLSNSQTSTLLLDTSGQQHQIIPNRQQQTSSFYDNFSQHQQQPPLYGGILPTHNNSHQHSRTYGQSAGNSMQNERTVLMGASNSYQFSNISSNQTQEGDLILFVNSLQTDTLLTDSVKSKIIQKARYRDSRIIGAYQLYLVDGDIESFKARVIHRVITPPSDYSSSATTAQFNWTASRQSTSGGFRPQTREHSRMRGGNLGGASQQVQQNLTSSHHSTQNPPQVTQPAAQDRYLPVILELENKGMVDEQCASLLKTLVLEENVEVFRVINSYIAKNISDRELGFKLARLAQKLSNYIERPQSPLPRKKNQLLNYVNSLARYHFSDPDDVQLLNKLIQEENEFILSCFDVFESDKDHDNLIDSLNRILEKSKAMGLHINSMTASSFYNQNPWRSNQHTPIQQPNNQSYSQSSIRQAQPYISKWEERGHLQQQQQLQNNSGLNGQSHFANQSNIARSSERPHGAIGGRRNMNTSQAAAPRNQPPPPTQFQNTTVHNVALIPNYFSSGEEEGPYFQQQITHQQMQHHQLPPQQQRQARTNNSQQINQHNFYGQREYEVKEELSDDMSRAEIESQSQKQNRGQHKSKARDQKAARQDEDSESQIVAQNKRNDDRKQKEKSKARNIPKSSQKSTKDSKKKKVVSSSSSDSDSDDSDKKKTKSKKKSKNQGKSKKRHSSSDSSSDSSSSDSDQSEKYNKQRGKSSKRKPTTPKQSKKKSDQKLTKDELKSTKKSKKAKAPQISQQEIENILDEEEIEKVLRPENFAILAYLLSLKDQELVDSFIKYSQDDDSEYLISSLESKTEDTLQYLLMQKFSNEDNAKIRSLRSQRNDGIRRAFKKFKRTLDLEKLVSSIRKVIEEHTQSTGILQNSAEKVRVIKQQSRKDKLESIYNMVYHAEFNKEEKVSQVIQKQFHQIQDPELLDILEDYQRHNNYLELKNQVQDYLKNYIRDYKQIEMEPELPLTIKDAINLLLMRGDIGVNDQKMLQDLYKVGDRHLLAAWEAFQVIKKMDDFVDTLLILCEVKKEEAKNQSKKNQVSQSQPAVSHQQVQNQPTSLKSFESNAIQNQKQTIASSNQKSQESVPQLQLQAQPFSLFGSRPPVQQTVQNQVPTPSYNQAQQPSYDQHQSSAAEKVKETDQLDENLQIEDNPDDVKLQHPINLLQSDNEDIQSIIEYQHKILRKYCMMGMIQYADAPLFHDMVDQRDYKMISIFEVFAINRNGEDFLENLGLFAQLVMEQEGVEDQNQLIDQKADEVEEISQEDELDLTNPKIQVLNQVRGQLTEQEFKWVVQAVNDNLKNINTIIQVFTMMKDMNDLVHSIKKLYSKSVGQ</sequence>
<feature type="compositionally biased region" description="Polar residues" evidence="1">
    <location>
        <begin position="1131"/>
        <end position="1144"/>
    </location>
</feature>
<dbReference type="InParanoid" id="A0A077ZSS5"/>
<feature type="compositionally biased region" description="Basic and acidic residues" evidence="1">
    <location>
        <begin position="679"/>
        <end position="688"/>
    </location>
</feature>
<feature type="compositionally biased region" description="Low complexity" evidence="1">
    <location>
        <begin position="610"/>
        <end position="628"/>
    </location>
</feature>
<dbReference type="Proteomes" id="UP000039865">
    <property type="component" value="Unassembled WGS sequence"/>
</dbReference>
<feature type="region of interest" description="Disordered" evidence="1">
    <location>
        <begin position="1200"/>
        <end position="1226"/>
    </location>
</feature>
<feature type="compositionally biased region" description="Basic and acidic residues" evidence="1">
    <location>
        <begin position="700"/>
        <end position="712"/>
    </location>
</feature>
<gene>
    <name evidence="2" type="primary">Contig7705.g8217</name>
    <name evidence="2" type="ORF">STYLEM_472</name>
</gene>
<feature type="region of interest" description="Disordered" evidence="1">
    <location>
        <begin position="483"/>
        <end position="509"/>
    </location>
</feature>
<dbReference type="EMBL" id="CCKQ01000451">
    <property type="protein sequence ID" value="CDW71526.1"/>
    <property type="molecule type" value="Genomic_DNA"/>
</dbReference>
<keyword evidence="3" id="KW-1185">Reference proteome</keyword>
<feature type="region of interest" description="Disordered" evidence="1">
    <location>
        <begin position="521"/>
        <end position="540"/>
    </location>
</feature>
<reference evidence="2 3" key="1">
    <citation type="submission" date="2014-06" db="EMBL/GenBank/DDBJ databases">
        <authorList>
            <person name="Swart Estienne"/>
        </authorList>
    </citation>
    <scope>NUCLEOTIDE SEQUENCE [LARGE SCALE GENOMIC DNA]</scope>
    <source>
        <strain evidence="2 3">130c</strain>
    </source>
</reference>
<evidence type="ECO:0000313" key="2">
    <source>
        <dbReference type="EMBL" id="CDW71526.1"/>
    </source>
</evidence>
<accession>A0A077ZSS5</accession>
<feature type="compositionally biased region" description="Basic residues" evidence="1">
    <location>
        <begin position="748"/>
        <end position="766"/>
    </location>
</feature>
<feature type="compositionally biased region" description="Polar residues" evidence="1">
    <location>
        <begin position="297"/>
        <end position="323"/>
    </location>
</feature>
<proteinExistence type="predicted"/>
<evidence type="ECO:0000313" key="3">
    <source>
        <dbReference type="Proteomes" id="UP000039865"/>
    </source>
</evidence>
<feature type="region of interest" description="Disordered" evidence="1">
    <location>
        <begin position="547"/>
        <end position="584"/>
    </location>
</feature>
<organism evidence="2 3">
    <name type="scientific">Stylonychia lemnae</name>
    <name type="common">Ciliate</name>
    <dbReference type="NCBI Taxonomy" id="5949"/>
    <lineage>
        <taxon>Eukaryota</taxon>
        <taxon>Sar</taxon>
        <taxon>Alveolata</taxon>
        <taxon>Ciliophora</taxon>
        <taxon>Intramacronucleata</taxon>
        <taxon>Spirotrichea</taxon>
        <taxon>Stichotrichia</taxon>
        <taxon>Sporadotrichida</taxon>
        <taxon>Oxytrichidae</taxon>
        <taxon>Stylonychinae</taxon>
        <taxon>Stylonychia</taxon>
    </lineage>
</organism>
<feature type="compositionally biased region" description="Low complexity" evidence="1">
    <location>
        <begin position="493"/>
        <end position="507"/>
    </location>
</feature>
<evidence type="ECO:0000256" key="1">
    <source>
        <dbReference type="SAM" id="MobiDB-lite"/>
    </source>
</evidence>
<feature type="region of interest" description="Disordered" evidence="1">
    <location>
        <begin position="651"/>
        <end position="832"/>
    </location>
</feature>
<feature type="compositionally biased region" description="Polar residues" evidence="1">
    <location>
        <begin position="1202"/>
        <end position="1218"/>
    </location>
</feature>
<name>A0A077ZSS5_STYLE</name>
<feature type="compositionally biased region" description="Basic residues" evidence="1">
    <location>
        <begin position="788"/>
        <end position="805"/>
    </location>
</feature>
<feature type="compositionally biased region" description="Basic and acidic residues" evidence="1">
    <location>
        <begin position="651"/>
        <end position="663"/>
    </location>
</feature>
<feature type="compositionally biased region" description="Low complexity" evidence="1">
    <location>
        <begin position="523"/>
        <end position="539"/>
    </location>
</feature>
<feature type="compositionally biased region" description="Low complexity" evidence="1">
    <location>
        <begin position="769"/>
        <end position="780"/>
    </location>
</feature>
<dbReference type="OrthoDB" id="313577at2759"/>
<feature type="region of interest" description="Disordered" evidence="1">
    <location>
        <begin position="610"/>
        <end position="633"/>
    </location>
</feature>
<feature type="compositionally biased region" description="Polar residues" evidence="1">
    <location>
        <begin position="483"/>
        <end position="492"/>
    </location>
</feature>
<feature type="region of interest" description="Disordered" evidence="1">
    <location>
        <begin position="1119"/>
        <end position="1144"/>
    </location>
</feature>